<protein>
    <submittedName>
        <fullName evidence="2">(rape) hypothetical protein</fullName>
    </submittedName>
</protein>
<proteinExistence type="predicted"/>
<organism evidence="2">
    <name type="scientific">Brassica napus</name>
    <name type="common">Rape</name>
    <dbReference type="NCBI Taxonomy" id="3708"/>
    <lineage>
        <taxon>Eukaryota</taxon>
        <taxon>Viridiplantae</taxon>
        <taxon>Streptophyta</taxon>
        <taxon>Embryophyta</taxon>
        <taxon>Tracheophyta</taxon>
        <taxon>Spermatophyta</taxon>
        <taxon>Magnoliopsida</taxon>
        <taxon>eudicotyledons</taxon>
        <taxon>Gunneridae</taxon>
        <taxon>Pentapetalae</taxon>
        <taxon>rosids</taxon>
        <taxon>malvids</taxon>
        <taxon>Brassicales</taxon>
        <taxon>Brassicaceae</taxon>
        <taxon>Brassiceae</taxon>
        <taxon>Brassica</taxon>
    </lineage>
</organism>
<gene>
    <name evidence="2" type="ORF">DARMORV10_C04P09830.1</name>
</gene>
<dbReference type="EMBL" id="HG994368">
    <property type="protein sequence ID" value="CAF1811677.1"/>
    <property type="molecule type" value="Genomic_DNA"/>
</dbReference>
<feature type="compositionally biased region" description="Polar residues" evidence="1">
    <location>
        <begin position="67"/>
        <end position="77"/>
    </location>
</feature>
<sequence>MKQGNSSVREYNTYFLAGGLLQNHDQETLVEIYRDGLREDIRWTIGSSEFSTIDDIMLAALKVEEGGSSTASKGSLTDSDESSKPPKKKAITKYKQNTDPEDEHGYNAF</sequence>
<reference evidence="2" key="1">
    <citation type="submission" date="2021-01" db="EMBL/GenBank/DDBJ databases">
        <authorList>
            <consortium name="Genoscope - CEA"/>
            <person name="William W."/>
        </authorList>
    </citation>
    <scope>NUCLEOTIDE SEQUENCE</scope>
</reference>
<dbReference type="AlphaFoldDB" id="A0A816JE62"/>
<accession>A0A816JE62</accession>
<feature type="region of interest" description="Disordered" evidence="1">
    <location>
        <begin position="67"/>
        <end position="109"/>
    </location>
</feature>
<name>A0A816JE62_BRANA</name>
<dbReference type="Proteomes" id="UP001295469">
    <property type="component" value="Chromosome C04"/>
</dbReference>
<evidence type="ECO:0000313" key="2">
    <source>
        <dbReference type="EMBL" id="CAF1811677.1"/>
    </source>
</evidence>
<evidence type="ECO:0000256" key="1">
    <source>
        <dbReference type="SAM" id="MobiDB-lite"/>
    </source>
</evidence>